<feature type="region of interest" description="Disordered" evidence="1">
    <location>
        <begin position="367"/>
        <end position="386"/>
    </location>
</feature>
<protein>
    <recommendedName>
        <fullName evidence="4">RING-type domain-containing protein</fullName>
    </recommendedName>
</protein>
<evidence type="ECO:0000256" key="1">
    <source>
        <dbReference type="SAM" id="MobiDB-lite"/>
    </source>
</evidence>
<organism evidence="2 3">
    <name type="scientific">Trichogramma kaykai</name>
    <dbReference type="NCBI Taxonomy" id="54128"/>
    <lineage>
        <taxon>Eukaryota</taxon>
        <taxon>Metazoa</taxon>
        <taxon>Ecdysozoa</taxon>
        <taxon>Arthropoda</taxon>
        <taxon>Hexapoda</taxon>
        <taxon>Insecta</taxon>
        <taxon>Pterygota</taxon>
        <taxon>Neoptera</taxon>
        <taxon>Endopterygota</taxon>
        <taxon>Hymenoptera</taxon>
        <taxon>Apocrita</taxon>
        <taxon>Proctotrupomorpha</taxon>
        <taxon>Chalcidoidea</taxon>
        <taxon>Trichogrammatidae</taxon>
        <taxon>Trichogramma</taxon>
    </lineage>
</organism>
<gene>
    <name evidence="2" type="ORF">TKK_008962</name>
</gene>
<name>A0ABD2WWB9_9HYME</name>
<evidence type="ECO:0000313" key="3">
    <source>
        <dbReference type="Proteomes" id="UP001627154"/>
    </source>
</evidence>
<dbReference type="SUPFAM" id="SSF57756">
    <property type="entry name" value="Retrovirus zinc finger-like domains"/>
    <property type="match status" value="1"/>
</dbReference>
<comment type="caution">
    <text evidence="2">The sequence shown here is derived from an EMBL/GenBank/DDBJ whole genome shotgun (WGS) entry which is preliminary data.</text>
</comment>
<dbReference type="EMBL" id="JBJJXI010000066">
    <property type="protein sequence ID" value="KAL3397404.1"/>
    <property type="molecule type" value="Genomic_DNA"/>
</dbReference>
<evidence type="ECO:0000313" key="2">
    <source>
        <dbReference type="EMBL" id="KAL3397404.1"/>
    </source>
</evidence>
<proteinExistence type="predicted"/>
<feature type="compositionally biased region" description="Basic and acidic residues" evidence="1">
    <location>
        <begin position="367"/>
        <end position="383"/>
    </location>
</feature>
<sequence>MPKHPAIKAPTPAHSSSKQKMKPNLSKLANTANKMTSQKKFHKNLRVILKGMLFGDLKPISTDPELDPPADVCHICWQSGHTRMTCKHPIKGIFCNNCGRKGIAIDDCPRCGQKYQEYQNKLKESRIIEYGISMPNRSNFYPKEPKSLLDNKLIQWASNDKSRVSLKNQLQRSWNKSNEVVSLPLIRQAEWITENWTEPPKEDFSSFRVNQTKPVATIRESKNNDWKHEDNHNNKWLISNASNGSRLQVGKKQVCFDNRPRSPLPIKSKQGNGTSVWDRIEKYPNKEELQKNIQQYDHNFMYKKSDEQYACDDYSEDSGFFRSSHDQINEYSNQKNIEDQKHFVRNDRGDRYQNTLNTLSHSDVRINNHRRSENDTDRAEKKIASGSVSGINESRLNDALKLAESLKHLPIETQNAVWRAVFPVTD</sequence>
<dbReference type="Gene3D" id="4.10.60.10">
    <property type="entry name" value="Zinc finger, CCHC-type"/>
    <property type="match status" value="1"/>
</dbReference>
<keyword evidence="3" id="KW-1185">Reference proteome</keyword>
<feature type="region of interest" description="Disordered" evidence="1">
    <location>
        <begin position="1"/>
        <end position="23"/>
    </location>
</feature>
<reference evidence="2 3" key="1">
    <citation type="journal article" date="2024" name="bioRxiv">
        <title>A reference genome for Trichogramma kaykai: A tiny desert-dwelling parasitoid wasp with competing sex-ratio distorters.</title>
        <authorList>
            <person name="Culotta J."/>
            <person name="Lindsey A.R."/>
        </authorList>
    </citation>
    <scope>NUCLEOTIDE SEQUENCE [LARGE SCALE GENOMIC DNA]</scope>
    <source>
        <strain evidence="2 3">KSX58</strain>
    </source>
</reference>
<dbReference type="Proteomes" id="UP001627154">
    <property type="component" value="Unassembled WGS sequence"/>
</dbReference>
<evidence type="ECO:0008006" key="4">
    <source>
        <dbReference type="Google" id="ProtNLM"/>
    </source>
</evidence>
<dbReference type="InterPro" id="IPR036875">
    <property type="entry name" value="Znf_CCHC_sf"/>
</dbReference>
<accession>A0ABD2WWB9</accession>
<dbReference type="AlphaFoldDB" id="A0ABD2WWB9"/>